<reference evidence="8" key="1">
    <citation type="submission" date="2022-02" db="EMBL/GenBank/DDBJ databases">
        <title>Qipengyuania spongiae sp. nov., isolated from marine sponge.</title>
        <authorList>
            <person name="Li Z."/>
            <person name="Zhang M."/>
        </authorList>
    </citation>
    <scope>NUCLEOTIDE SEQUENCE</scope>
    <source>
        <strain evidence="8">PHS-Z21</strain>
    </source>
</reference>
<keyword evidence="4 7" id="KW-0862">Zinc</keyword>
<dbReference type="EMBL" id="CP092471">
    <property type="protein sequence ID" value="UVI40146.1"/>
    <property type="molecule type" value="Genomic_DNA"/>
</dbReference>
<evidence type="ECO:0000256" key="1">
    <source>
        <dbReference type="ARBA" id="ARBA00002204"/>
    </source>
</evidence>
<feature type="binding site" evidence="7">
    <location>
        <position position="160"/>
    </location>
    <ligand>
        <name>Zn(2+)</name>
        <dbReference type="ChEBI" id="CHEBI:29105"/>
        <label>2</label>
    </ligand>
</feature>
<evidence type="ECO:0000256" key="5">
    <source>
        <dbReference type="ARBA" id="ARBA00023079"/>
    </source>
</evidence>
<keyword evidence="2 7" id="KW-0479">Metal-binding</keyword>
<dbReference type="InterPro" id="IPR037175">
    <property type="entry name" value="KFase_sf"/>
</dbReference>
<comment type="catalytic activity">
    <reaction evidence="6 7">
        <text>N-formyl-L-kynurenine + H2O = L-kynurenine + formate + H(+)</text>
        <dbReference type="Rhea" id="RHEA:13009"/>
        <dbReference type="ChEBI" id="CHEBI:15377"/>
        <dbReference type="ChEBI" id="CHEBI:15378"/>
        <dbReference type="ChEBI" id="CHEBI:15740"/>
        <dbReference type="ChEBI" id="CHEBI:57959"/>
        <dbReference type="ChEBI" id="CHEBI:58629"/>
        <dbReference type="EC" id="3.5.1.9"/>
    </reaction>
</comment>
<evidence type="ECO:0000256" key="4">
    <source>
        <dbReference type="ARBA" id="ARBA00022833"/>
    </source>
</evidence>
<comment type="pathway">
    <text evidence="7">Amino-acid degradation; L-tryptophan degradation via kynurenine pathway; L-kynurenine from L-tryptophan: step 2/2.</text>
</comment>
<evidence type="ECO:0000256" key="6">
    <source>
        <dbReference type="ARBA" id="ARBA00048496"/>
    </source>
</evidence>
<comment type="similarity">
    <text evidence="7">Belongs to the Cyclase 1 superfamily. KynB family.</text>
</comment>
<dbReference type="GO" id="GO:0004061">
    <property type="term" value="F:arylformamidase activity"/>
    <property type="evidence" value="ECO:0007669"/>
    <property type="project" value="UniProtKB-EC"/>
</dbReference>
<feature type="binding site" evidence="7">
    <location>
        <position position="49"/>
    </location>
    <ligand>
        <name>Zn(2+)</name>
        <dbReference type="ChEBI" id="CHEBI:29105"/>
        <label>1</label>
    </ligand>
</feature>
<dbReference type="NCBIfam" id="TIGR03035">
    <property type="entry name" value="trp_arylform"/>
    <property type="match status" value="1"/>
</dbReference>
<sequence length="208" mass="22928">MKKRIWDISQTLRPELPVWPGDTQFAFERTWRMDEGSPVNVGRMMMSTHSGTHGDAPLHYGADAPDIASVSLEPYLGECLVVDARGVTGGAIDIGDLPHLDSADRVLFRTFDAFPHDRWDENFKAIAAETVEWLAMQGVRLIGTDAPSVDPQESKSMAAHRAVLEHDMRILEGLVLDDVPEGLYELIALPLRIAGGDAGLCRAILREL</sequence>
<evidence type="ECO:0000256" key="7">
    <source>
        <dbReference type="HAMAP-Rule" id="MF_01969"/>
    </source>
</evidence>
<keyword evidence="3 7" id="KW-0378">Hydrolase</keyword>
<evidence type="ECO:0000256" key="2">
    <source>
        <dbReference type="ARBA" id="ARBA00022723"/>
    </source>
</evidence>
<dbReference type="HAMAP" id="MF_01969">
    <property type="entry name" value="KynB"/>
    <property type="match status" value="1"/>
</dbReference>
<dbReference type="Proteomes" id="UP001065265">
    <property type="component" value="Chromosome"/>
</dbReference>
<dbReference type="PANTHER" id="PTHR31118:SF32">
    <property type="entry name" value="KYNURENINE FORMAMIDASE"/>
    <property type="match status" value="1"/>
</dbReference>
<feature type="active site" description="Proton donor/acceptor" evidence="7">
    <location>
        <position position="59"/>
    </location>
</feature>
<comment type="cofactor">
    <cofactor evidence="7">
        <name>Zn(2+)</name>
        <dbReference type="ChEBI" id="CHEBI:29105"/>
    </cofactor>
    <text evidence="7">Binds 2 zinc ions per subunit.</text>
</comment>
<organism evidence="8 9">
    <name type="scientific">Qipengyuania spongiae</name>
    <dbReference type="NCBI Taxonomy" id="2909673"/>
    <lineage>
        <taxon>Bacteria</taxon>
        <taxon>Pseudomonadati</taxon>
        <taxon>Pseudomonadota</taxon>
        <taxon>Alphaproteobacteria</taxon>
        <taxon>Sphingomonadales</taxon>
        <taxon>Erythrobacteraceae</taxon>
        <taxon>Qipengyuania</taxon>
    </lineage>
</organism>
<comment type="function">
    <text evidence="1 7">Catalyzes the hydrolysis of N-formyl-L-kynurenine to L-kynurenine, the second step in the kynurenine pathway of tryptophan degradation.</text>
</comment>
<feature type="binding site" evidence="7">
    <location>
        <position position="19"/>
    </location>
    <ligand>
        <name>substrate</name>
    </ligand>
</feature>
<dbReference type="Pfam" id="PF04199">
    <property type="entry name" value="Cyclase"/>
    <property type="match status" value="1"/>
</dbReference>
<keyword evidence="9" id="KW-1185">Reference proteome</keyword>
<dbReference type="SUPFAM" id="SSF102198">
    <property type="entry name" value="Putative cyclase"/>
    <property type="match status" value="1"/>
</dbReference>
<dbReference type="InterPro" id="IPR017484">
    <property type="entry name" value="Kynurenine_formamidase_bac"/>
</dbReference>
<comment type="subunit">
    <text evidence="7">Homodimer.</text>
</comment>
<feature type="binding site" evidence="7">
    <location>
        <position position="172"/>
    </location>
    <ligand>
        <name>Zn(2+)</name>
        <dbReference type="ChEBI" id="CHEBI:29105"/>
        <label>2</label>
    </ligand>
</feature>
<dbReference type="InterPro" id="IPR007325">
    <property type="entry name" value="KFase/CYL"/>
</dbReference>
<evidence type="ECO:0000313" key="8">
    <source>
        <dbReference type="EMBL" id="UVI40146.1"/>
    </source>
</evidence>
<dbReference type="Gene3D" id="3.50.30.50">
    <property type="entry name" value="Putative cyclase"/>
    <property type="match status" value="1"/>
</dbReference>
<keyword evidence="5 7" id="KW-0823">Tryptophan catabolism</keyword>
<dbReference type="PANTHER" id="PTHR31118">
    <property type="entry name" value="CYCLASE-LIKE PROTEIN 2"/>
    <property type="match status" value="1"/>
</dbReference>
<feature type="binding site" evidence="7">
    <location>
        <position position="172"/>
    </location>
    <ligand>
        <name>Zn(2+)</name>
        <dbReference type="ChEBI" id="CHEBI:29105"/>
        <label>1</label>
    </ligand>
</feature>
<feature type="binding site" evidence="7">
    <location>
        <position position="53"/>
    </location>
    <ligand>
        <name>Zn(2+)</name>
        <dbReference type="ChEBI" id="CHEBI:29105"/>
        <label>1</label>
    </ligand>
</feature>
<protein>
    <recommendedName>
        <fullName evidence="7">Kynurenine formamidase</fullName>
        <shortName evidence="7">KFA</shortName>
        <shortName evidence="7">KFase</shortName>
        <ecNumber evidence="7">3.5.1.9</ecNumber>
    </recommendedName>
    <alternativeName>
        <fullName evidence="7">Arylformamidase</fullName>
    </alternativeName>
    <alternativeName>
        <fullName evidence="7">N-formylkynurenine formamidase</fullName>
        <shortName evidence="7">FKF</shortName>
    </alternativeName>
</protein>
<proteinExistence type="inferred from homology"/>
<dbReference type="RefSeq" id="WP_265560174.1">
    <property type="nucleotide sequence ID" value="NZ_CP092471.1"/>
</dbReference>
<feature type="binding site" evidence="7">
    <location>
        <position position="55"/>
    </location>
    <ligand>
        <name>Zn(2+)</name>
        <dbReference type="ChEBI" id="CHEBI:29105"/>
        <label>2</label>
    </ligand>
</feature>
<accession>A0ABY5T499</accession>
<gene>
    <name evidence="7 8" type="primary">kynB</name>
    <name evidence="8" type="ORF">L1F33_04125</name>
</gene>
<name>A0ABY5T499_9SPHN</name>
<dbReference type="EC" id="3.5.1.9" evidence="7"/>
<evidence type="ECO:0000256" key="3">
    <source>
        <dbReference type="ARBA" id="ARBA00022801"/>
    </source>
</evidence>
<evidence type="ECO:0000313" key="9">
    <source>
        <dbReference type="Proteomes" id="UP001065265"/>
    </source>
</evidence>
<feature type="binding site" evidence="7">
    <location>
        <position position="55"/>
    </location>
    <ligand>
        <name>Zn(2+)</name>
        <dbReference type="ChEBI" id="CHEBI:29105"/>
        <label>1</label>
    </ligand>
</feature>